<feature type="transmembrane region" description="Helical" evidence="9">
    <location>
        <begin position="844"/>
        <end position="869"/>
    </location>
</feature>
<evidence type="ECO:0000256" key="6">
    <source>
        <dbReference type="ARBA" id="ARBA00022927"/>
    </source>
</evidence>
<dbReference type="GeneID" id="36566687"/>
<feature type="transmembrane region" description="Helical" evidence="9">
    <location>
        <begin position="766"/>
        <end position="785"/>
    </location>
</feature>
<feature type="transmembrane region" description="Helical" evidence="9">
    <location>
        <begin position="281"/>
        <end position="299"/>
    </location>
</feature>
<keyword evidence="5" id="KW-0571">Peptide transport</keyword>
<keyword evidence="11" id="KW-1185">Reference proteome</keyword>
<keyword evidence="4 9" id="KW-0812">Transmembrane</keyword>
<feature type="transmembrane region" description="Helical" evidence="9">
    <location>
        <begin position="615"/>
        <end position="637"/>
    </location>
</feature>
<gene>
    <name evidence="10" type="ORF">C7M61_003298</name>
</gene>
<dbReference type="InterPro" id="IPR004813">
    <property type="entry name" value="OPT"/>
</dbReference>
<keyword evidence="6" id="KW-0653">Protein transport</keyword>
<dbReference type="Pfam" id="PF03169">
    <property type="entry name" value="OPT"/>
    <property type="match status" value="1"/>
</dbReference>
<keyword evidence="3" id="KW-0813">Transport</keyword>
<comment type="caution">
    <text evidence="10">The sequence shown here is derived from an EMBL/GenBank/DDBJ whole genome shotgun (WGS) entry which is preliminary data.</text>
</comment>
<accession>A0A2P7YNQ5</accession>
<dbReference type="GO" id="GO:0035673">
    <property type="term" value="F:oligopeptide transmembrane transporter activity"/>
    <property type="evidence" value="ECO:0007669"/>
    <property type="project" value="InterPro"/>
</dbReference>
<comment type="similarity">
    <text evidence="2">Belongs to the oligopeptide OPT transporter family.</text>
</comment>
<dbReference type="InterPro" id="IPR004648">
    <property type="entry name" value="Oligpept_transpt"/>
</dbReference>
<protein>
    <submittedName>
        <fullName evidence="10">OPT family small oligopeptide transporter</fullName>
    </submittedName>
</protein>
<evidence type="ECO:0000256" key="5">
    <source>
        <dbReference type="ARBA" id="ARBA00022856"/>
    </source>
</evidence>
<feature type="transmembrane region" description="Helical" evidence="9">
    <location>
        <begin position="376"/>
        <end position="393"/>
    </location>
</feature>
<evidence type="ECO:0000313" key="10">
    <source>
        <dbReference type="EMBL" id="PSK37592.1"/>
    </source>
</evidence>
<dbReference type="GO" id="GO:0015031">
    <property type="term" value="P:protein transport"/>
    <property type="evidence" value="ECO:0007669"/>
    <property type="project" value="UniProtKB-KW"/>
</dbReference>
<dbReference type="OrthoDB" id="9986677at2759"/>
<dbReference type="EMBL" id="PYFQ01000008">
    <property type="protein sequence ID" value="PSK37592.1"/>
    <property type="molecule type" value="Genomic_DNA"/>
</dbReference>
<evidence type="ECO:0000256" key="2">
    <source>
        <dbReference type="ARBA" id="ARBA00008807"/>
    </source>
</evidence>
<proteinExistence type="inferred from homology"/>
<reference evidence="10 11" key="1">
    <citation type="submission" date="2018-03" db="EMBL/GenBank/DDBJ databases">
        <title>Candida pseudohaemulonii genome assembly and annotation.</title>
        <authorList>
            <person name="Munoz J.F."/>
            <person name="Gade L.G."/>
            <person name="Chow N.A."/>
            <person name="Litvintseva A.P."/>
            <person name="Loparev V.N."/>
            <person name="Cuomo C.A."/>
        </authorList>
    </citation>
    <scope>NUCLEOTIDE SEQUENCE [LARGE SCALE GENOMIC DNA]</scope>
    <source>
        <strain evidence="10 11">B12108</strain>
    </source>
</reference>
<feature type="transmembrane region" description="Helical" evidence="9">
    <location>
        <begin position="697"/>
        <end position="721"/>
    </location>
</feature>
<feature type="transmembrane region" description="Helical" evidence="9">
    <location>
        <begin position="589"/>
        <end position="609"/>
    </location>
</feature>
<dbReference type="VEuPathDB" id="FungiDB:C7M61_003298"/>
<keyword evidence="7 9" id="KW-1133">Transmembrane helix</keyword>
<dbReference type="NCBIfam" id="TIGR00727">
    <property type="entry name" value="ISP4_OPT"/>
    <property type="match status" value="1"/>
</dbReference>
<evidence type="ECO:0000256" key="3">
    <source>
        <dbReference type="ARBA" id="ARBA00022448"/>
    </source>
</evidence>
<name>A0A2P7YNQ5_9ASCO</name>
<feature type="transmembrane region" description="Helical" evidence="9">
    <location>
        <begin position="524"/>
        <end position="543"/>
    </location>
</feature>
<feature type="transmembrane region" description="Helical" evidence="9">
    <location>
        <begin position="816"/>
        <end position="832"/>
    </location>
</feature>
<evidence type="ECO:0000313" key="11">
    <source>
        <dbReference type="Proteomes" id="UP000241107"/>
    </source>
</evidence>
<dbReference type="RefSeq" id="XP_024713127.1">
    <property type="nucleotide sequence ID" value="XM_024858640.1"/>
</dbReference>
<evidence type="ECO:0000256" key="4">
    <source>
        <dbReference type="ARBA" id="ARBA00022692"/>
    </source>
</evidence>
<sequence>MSEKINHITSVTSITSGTDRHDLNTFQVNLEDVRSHQYGVAEILEEFSVEQKLYILKRMEQDHLESFDDLPPTGAFMIEKIQSLDIHEAEQILKEFLRDHDGDVNITMEYYDFVEALSNYKSGLESESLSKGLVSEKNEVAEKSEAIVRERSIESEETGKWNDIFDWDLQVRTEAGMIAFWSPYPEVRAVTDPYDDPETPCETLRVYVLGLIWVVLGTFIGQYFSERQPGIGLGPSVVQLFVYPCGVFLSKVVPKKTIKIWKWNVALNPGPWSHKEQMLTTLFYSVSGGSVYAGHFIVLQKLEMFYNNPKFTFGGQILLVLASNFMGFGLAGIFRKFVVYPVTAVWPTLLPTLAVNKALTKPEKKENINGWKISRYSFFLITFAASFVYFWVPDYLFTALSYFNWISWAAPDNFNVAAITGSYTGLGLNPWTSFDWNIIGVGCFATPFFSHLNAYMGSLLGLCLIAALWWTNYKWTGFLPINSNRIFTNKGRVYQVTAVLDENKKLDQAKYDKVGPPFYSAANLIVYGTFLALYPMNFFYVVLTNFKQLKFALVGLVKSFDFRKRHSTYEGFNDPFSVSMKRYKEVPEWWFTIILLICIVFSIITVEVYNLETPVWTIFFALVLNFVFLIPFVVVYASTGSSMSINVLLEMIIGYALPGNGTALNYVKTLGTNIDSQAENYITNQKQAHYWRIAPRALFRVQMLSVIVNSFVAVGTLNLVFNTVEDMCTPHQPQRFTCPGSTTFYSASVVWGVVGPKKVFGGLYPILQWCFLIGFLLVFPCWALKKYYGRTIIGKYFHPIVFTIGIMIYAPYNLSYLTPGFILSYVFMYYIRKRKTAWWEKYNYILGGGISGGISGGIAFSSIIIFFAVKYHPKNISWWGNNVNANTLDYNGATRLNVTTQAPDGYFGPRIGHFP</sequence>
<dbReference type="GO" id="GO:0016020">
    <property type="term" value="C:membrane"/>
    <property type="evidence" value="ECO:0007669"/>
    <property type="project" value="UniProtKB-SubCell"/>
</dbReference>
<feature type="transmembrane region" description="Helical" evidence="9">
    <location>
        <begin position="413"/>
        <end position="431"/>
    </location>
</feature>
<feature type="transmembrane region" description="Helical" evidence="9">
    <location>
        <begin position="337"/>
        <end position="355"/>
    </location>
</feature>
<dbReference type="NCBIfam" id="TIGR00728">
    <property type="entry name" value="OPT_sfam"/>
    <property type="match status" value="1"/>
</dbReference>
<evidence type="ECO:0000256" key="7">
    <source>
        <dbReference type="ARBA" id="ARBA00022989"/>
    </source>
</evidence>
<dbReference type="PANTHER" id="PTHR22601">
    <property type="entry name" value="ISP4 LIKE PROTEIN"/>
    <property type="match status" value="1"/>
</dbReference>
<feature type="transmembrane region" description="Helical" evidence="9">
    <location>
        <begin position="792"/>
        <end position="810"/>
    </location>
</feature>
<keyword evidence="8 9" id="KW-0472">Membrane</keyword>
<evidence type="ECO:0000256" key="9">
    <source>
        <dbReference type="SAM" id="Phobius"/>
    </source>
</evidence>
<feature type="transmembrane region" description="Helical" evidence="9">
    <location>
        <begin position="204"/>
        <end position="224"/>
    </location>
</feature>
<dbReference type="Proteomes" id="UP000241107">
    <property type="component" value="Unassembled WGS sequence"/>
</dbReference>
<organism evidence="10 11">
    <name type="scientific">Candidozyma pseudohaemuli</name>
    <dbReference type="NCBI Taxonomy" id="418784"/>
    <lineage>
        <taxon>Eukaryota</taxon>
        <taxon>Fungi</taxon>
        <taxon>Dikarya</taxon>
        <taxon>Ascomycota</taxon>
        <taxon>Saccharomycotina</taxon>
        <taxon>Pichiomycetes</taxon>
        <taxon>Metschnikowiaceae</taxon>
        <taxon>Candidozyma</taxon>
    </lineage>
</organism>
<dbReference type="AlphaFoldDB" id="A0A2P7YNQ5"/>
<evidence type="ECO:0000256" key="1">
    <source>
        <dbReference type="ARBA" id="ARBA00004141"/>
    </source>
</evidence>
<evidence type="ECO:0000256" key="8">
    <source>
        <dbReference type="ARBA" id="ARBA00023136"/>
    </source>
</evidence>
<comment type="subcellular location">
    <subcellularLocation>
        <location evidence="1">Membrane</location>
        <topology evidence="1">Multi-pass membrane protein</topology>
    </subcellularLocation>
</comment>
<feature type="transmembrane region" description="Helical" evidence="9">
    <location>
        <begin position="452"/>
        <end position="470"/>
    </location>
</feature>
<feature type="transmembrane region" description="Helical" evidence="9">
    <location>
        <begin position="311"/>
        <end position="331"/>
    </location>
</feature>